<dbReference type="PANTHER" id="PTHR37804:SF1">
    <property type="entry name" value="CDAA REGULATORY PROTEIN CDAR"/>
    <property type="match status" value="1"/>
</dbReference>
<dbReference type="EMBL" id="JACHEN010000005">
    <property type="protein sequence ID" value="MBB6215126.1"/>
    <property type="molecule type" value="Genomic_DNA"/>
</dbReference>
<dbReference type="Pfam" id="PF07949">
    <property type="entry name" value="YbbR"/>
    <property type="match status" value="4"/>
</dbReference>
<dbReference type="Proteomes" id="UP000579281">
    <property type="component" value="Unassembled WGS sequence"/>
</dbReference>
<keyword evidence="3" id="KW-1185">Reference proteome</keyword>
<dbReference type="InterPro" id="IPR053154">
    <property type="entry name" value="c-di-AMP_regulator"/>
</dbReference>
<dbReference type="InterPro" id="IPR012505">
    <property type="entry name" value="YbbR"/>
</dbReference>
<reference evidence="2 3" key="1">
    <citation type="submission" date="2020-08" db="EMBL/GenBank/DDBJ databases">
        <title>Genomic Encyclopedia of Type Strains, Phase IV (KMG-IV): sequencing the most valuable type-strain genomes for metagenomic binning, comparative biology and taxonomic classification.</title>
        <authorList>
            <person name="Goeker M."/>
        </authorList>
    </citation>
    <scope>NUCLEOTIDE SEQUENCE [LARGE SCALE GENOMIC DNA]</scope>
    <source>
        <strain evidence="2 3">DSM 103526</strain>
    </source>
</reference>
<dbReference type="AlphaFoldDB" id="A0A841KNV7"/>
<dbReference type="Gene3D" id="2.170.120.40">
    <property type="entry name" value="YbbR-like domain"/>
    <property type="match status" value="2"/>
</dbReference>
<keyword evidence="1" id="KW-0472">Membrane</keyword>
<name>A0A841KNV7_9FIRM</name>
<dbReference type="PANTHER" id="PTHR37804">
    <property type="entry name" value="CDAA REGULATORY PROTEIN CDAR"/>
    <property type="match status" value="1"/>
</dbReference>
<dbReference type="Gene3D" id="2.170.120.30">
    <property type="match status" value="2"/>
</dbReference>
<gene>
    <name evidence="2" type="ORF">HNQ80_001215</name>
</gene>
<feature type="transmembrane region" description="Helical" evidence="1">
    <location>
        <begin position="21"/>
        <end position="38"/>
    </location>
</feature>
<proteinExistence type="predicted"/>
<sequence>MNDFIKNIIEKSRFFSRNTTPKIISIIFALVMWLYVMGEVNPEMVKEFTGVKVQLLNVETLRQSGLTVIGQEDFTVNVKINGRRNDVYTIRPQDITISADLRGFEKGVNSVPLKVNAPASINYDIYPNELKVSLDEIVKRQKPVEIITTGVPPEGFDPAEAEVALKEVIVEGPESFVRKVEKVIGEVNFDNKTDDFTGKVPLKAVDEDGKAVNGVEVKTKYVDVNLPLYSVKEVKIALELVGNTIDGYDVSNISIKPEVVSIKGPRDLVKGINEIKTKPVNVDGLVGAVERPVELILPTGISLYLSDKTPVVSIAVEKIEVREISYEKESILIDNLDEKYKATFEDGIENITVRVEGPESVINGLDKSNIQLHINAKDIGEGRHSVRVTPKTDKTFKSISVIPEKIEIMIKMDKDTNQ</sequence>
<comment type="caution">
    <text evidence="2">The sequence shown here is derived from an EMBL/GenBank/DDBJ whole genome shotgun (WGS) entry which is preliminary data.</text>
</comment>
<evidence type="ECO:0000313" key="3">
    <source>
        <dbReference type="Proteomes" id="UP000579281"/>
    </source>
</evidence>
<dbReference type="RefSeq" id="WP_184309137.1">
    <property type="nucleotide sequence ID" value="NZ_JACHEN010000005.1"/>
</dbReference>
<accession>A0A841KNV7</accession>
<evidence type="ECO:0000313" key="2">
    <source>
        <dbReference type="EMBL" id="MBB6215126.1"/>
    </source>
</evidence>
<evidence type="ECO:0000256" key="1">
    <source>
        <dbReference type="SAM" id="Phobius"/>
    </source>
</evidence>
<keyword evidence="1" id="KW-1133">Transmembrane helix</keyword>
<organism evidence="2 3">
    <name type="scientific">Anaerosolibacter carboniphilus</name>
    <dbReference type="NCBI Taxonomy" id="1417629"/>
    <lineage>
        <taxon>Bacteria</taxon>
        <taxon>Bacillati</taxon>
        <taxon>Bacillota</taxon>
        <taxon>Clostridia</taxon>
        <taxon>Peptostreptococcales</taxon>
        <taxon>Thermotaleaceae</taxon>
        <taxon>Anaerosolibacter</taxon>
    </lineage>
</organism>
<keyword evidence="1" id="KW-0812">Transmembrane</keyword>
<protein>
    <submittedName>
        <fullName evidence="2">YbbR domain-containing protein</fullName>
    </submittedName>
</protein>